<dbReference type="Gene3D" id="1.25.10.10">
    <property type="entry name" value="Leucine-rich Repeat Variant"/>
    <property type="match status" value="1"/>
</dbReference>
<dbReference type="InterPro" id="IPR054573">
    <property type="entry name" value="PP2A/SF3B1-like_HEAT"/>
</dbReference>
<dbReference type="GO" id="GO:0005829">
    <property type="term" value="C:cytosol"/>
    <property type="evidence" value="ECO:0007669"/>
    <property type="project" value="TreeGrafter"/>
</dbReference>
<feature type="repeat" description="HEAT" evidence="3">
    <location>
        <begin position="371"/>
        <end position="409"/>
    </location>
</feature>
<dbReference type="InterPro" id="IPR016024">
    <property type="entry name" value="ARM-type_fold"/>
</dbReference>
<sequence length="717" mass="78805">MCAHQLVEMSLEESNQIDDGAEETLEAIAVLIDRLKDEDASLRALSNSKLSVIGRALGPERTREELVPFLVENTEDSDEVLSAMAGELGALVDCVGQDYVMILLEPIEALALVEDSHVREKAVNSALSVATALDENRINSYYLDFVRRLATHDWFTGRISACGVLGPVLTRTTNHNAREEAKHLFARLCRDDTPMVRRVAAAKLGEIASQWQIHNEHYFSTNDDCATVDAPNQVMHQSNPEPQNDDLESLITLFTALAEDEQDSVRLQTPRTCVQLANCIVSNEKRCQVALPAILKAVADRSWRVRWSVACDFDSACSTLDGCQDQLCSAIIELLNDVELEVRVAAAKKAGAVALALAHHAHLKILLQNSLLPAVEALANDIAPQVRSALAAALGSLARAAGSEDAHTRIFPLILDLLQDSSSEVRLALISHLAELHDVLGDDLVASSLIPAIIDLARDSKWRVRAAVITRVPKISAQLRHNTGSIDQRLSTASFDWLQDEVDTVRELASANLFELAKLMGPQWSAQNVNTLCALCDESLYLRRVTALKVIKRLAHLLPTKILAERILAPVLRLAASDKVPNVRFNAIVTLPELAAALKNYKLPDHLALSTRPYLDSTLYTEEQNELYSIRSSAYQGSDHDVPVVGDKRHRRLIAPSDDDDDGDIKMTDPDSDYDASYAHFVANDILPTLQHIAADDPDADVRDFALQAKNLIVTFS</sequence>
<dbReference type="SUPFAM" id="SSF48371">
    <property type="entry name" value="ARM repeat"/>
    <property type="match status" value="1"/>
</dbReference>
<dbReference type="PROSITE" id="PS50077">
    <property type="entry name" value="HEAT_REPEAT"/>
    <property type="match status" value="5"/>
</dbReference>
<dbReference type="EMBL" id="HBIJ01023013">
    <property type="protein sequence ID" value="CAE0374304.1"/>
    <property type="molecule type" value="Transcribed_RNA"/>
</dbReference>
<feature type="repeat" description="HEAT" evidence="3">
    <location>
        <begin position="449"/>
        <end position="483"/>
    </location>
</feature>
<reference evidence="5" key="1">
    <citation type="submission" date="2021-01" db="EMBL/GenBank/DDBJ databases">
        <authorList>
            <person name="Corre E."/>
            <person name="Pelletier E."/>
            <person name="Niang G."/>
            <person name="Scheremetjew M."/>
            <person name="Finn R."/>
            <person name="Kale V."/>
            <person name="Holt S."/>
            <person name="Cochrane G."/>
            <person name="Meng A."/>
            <person name="Brown T."/>
            <person name="Cohen L."/>
        </authorList>
    </citation>
    <scope>NUCLEOTIDE SEQUENCE</scope>
    <source>
        <strain evidence="5">CCMP1510</strain>
    </source>
</reference>
<keyword evidence="1" id="KW-0677">Repeat</keyword>
<dbReference type="InterPro" id="IPR011989">
    <property type="entry name" value="ARM-like"/>
</dbReference>
<dbReference type="InterPro" id="IPR051023">
    <property type="entry name" value="PP2A_Regulatory_Subunit_A"/>
</dbReference>
<dbReference type="PANTHER" id="PTHR10648">
    <property type="entry name" value="SERINE/THREONINE-PROTEIN PHOSPHATASE PP2A 65 KDA REGULATORY SUBUNIT"/>
    <property type="match status" value="1"/>
</dbReference>
<evidence type="ECO:0000256" key="2">
    <source>
        <dbReference type="ARBA" id="ARBA00038332"/>
    </source>
</evidence>
<dbReference type="PANTHER" id="PTHR10648:SF4">
    <property type="entry name" value="PROTEIN PHOSPHATASE 2 (FORMERLY 2A), REGULATORY SUBUNIT A, BETA ISOFORM-RELATED"/>
    <property type="match status" value="1"/>
</dbReference>
<feature type="repeat" description="HEAT" evidence="3">
    <location>
        <begin position="568"/>
        <end position="606"/>
    </location>
</feature>
<dbReference type="AlphaFoldDB" id="A0A7S3NPV1"/>
<evidence type="ECO:0000256" key="1">
    <source>
        <dbReference type="ARBA" id="ARBA00022737"/>
    </source>
</evidence>
<dbReference type="InterPro" id="IPR021133">
    <property type="entry name" value="HEAT_type_2"/>
</dbReference>
<dbReference type="Pfam" id="PF02985">
    <property type="entry name" value="HEAT"/>
    <property type="match status" value="1"/>
</dbReference>
<dbReference type="GO" id="GO:0005634">
    <property type="term" value="C:nucleus"/>
    <property type="evidence" value="ECO:0007669"/>
    <property type="project" value="TreeGrafter"/>
</dbReference>
<feature type="repeat" description="HEAT" evidence="3">
    <location>
        <begin position="27"/>
        <end position="65"/>
    </location>
</feature>
<evidence type="ECO:0000259" key="4">
    <source>
        <dbReference type="Pfam" id="PF22646"/>
    </source>
</evidence>
<gene>
    <name evidence="5" type="ORF">ALAG00032_LOCUS15107</name>
</gene>
<organism evidence="5">
    <name type="scientific">Aureoumbra lagunensis</name>
    <dbReference type="NCBI Taxonomy" id="44058"/>
    <lineage>
        <taxon>Eukaryota</taxon>
        <taxon>Sar</taxon>
        <taxon>Stramenopiles</taxon>
        <taxon>Ochrophyta</taxon>
        <taxon>Pelagophyceae</taxon>
        <taxon>Pelagomonadales</taxon>
        <taxon>Aureoumbra</taxon>
    </lineage>
</organism>
<dbReference type="GO" id="GO:0000159">
    <property type="term" value="C:protein phosphatase type 2A complex"/>
    <property type="evidence" value="ECO:0007669"/>
    <property type="project" value="TreeGrafter"/>
</dbReference>
<dbReference type="InterPro" id="IPR000357">
    <property type="entry name" value="HEAT"/>
</dbReference>
<feature type="domain" description="Phosphatase PP2A regulatory subunit A/Splicing factor 3B subunit 1-like HEAT repeat" evidence="4">
    <location>
        <begin position="326"/>
        <end position="397"/>
    </location>
</feature>
<feature type="repeat" description="HEAT" evidence="3">
    <location>
        <begin position="410"/>
        <end position="448"/>
    </location>
</feature>
<proteinExistence type="inferred from homology"/>
<dbReference type="GO" id="GO:0019888">
    <property type="term" value="F:protein phosphatase regulator activity"/>
    <property type="evidence" value="ECO:0007669"/>
    <property type="project" value="TreeGrafter"/>
</dbReference>
<dbReference type="Pfam" id="PF22646">
    <property type="entry name" value="PPP2R1A-like_HEAT"/>
    <property type="match status" value="1"/>
</dbReference>
<evidence type="ECO:0000256" key="3">
    <source>
        <dbReference type="PROSITE-ProRule" id="PRU00103"/>
    </source>
</evidence>
<comment type="similarity">
    <text evidence="2">Belongs to the phosphatase 2A regulatory subunit A family.</text>
</comment>
<name>A0A7S3NPV1_9STRA</name>
<protein>
    <recommendedName>
        <fullName evidence="4">Phosphatase PP2A regulatory subunit A/Splicing factor 3B subunit 1-like HEAT repeat domain-containing protein</fullName>
    </recommendedName>
</protein>
<evidence type="ECO:0000313" key="5">
    <source>
        <dbReference type="EMBL" id="CAE0374304.1"/>
    </source>
</evidence>
<accession>A0A7S3NPV1</accession>